<dbReference type="PANTHER" id="PTHR46890:SF1">
    <property type="entry name" value="REVERSE TRANSCRIPTASE DOMAIN-CONTAINING PROTEIN"/>
    <property type="match status" value="1"/>
</dbReference>
<dbReference type="PANTHER" id="PTHR46890">
    <property type="entry name" value="NON-LTR RETROLELEMENT REVERSE TRANSCRIPTASE-LIKE PROTEIN-RELATED"/>
    <property type="match status" value="1"/>
</dbReference>
<dbReference type="PROSITE" id="PS50878">
    <property type="entry name" value="RT_POL"/>
    <property type="match status" value="1"/>
</dbReference>
<dbReference type="InterPro" id="IPR052343">
    <property type="entry name" value="Retrotransposon-Effector_Assoc"/>
</dbReference>
<reference evidence="2 3" key="1">
    <citation type="journal article" date="2018" name="PLoS Genet.">
        <title>Population sequencing reveals clonal diversity and ancestral inbreeding in the grapevine cultivar Chardonnay.</title>
        <authorList>
            <person name="Roach M.J."/>
            <person name="Johnson D.L."/>
            <person name="Bohlmann J."/>
            <person name="van Vuuren H.J."/>
            <person name="Jones S.J."/>
            <person name="Pretorius I.S."/>
            <person name="Schmidt S.A."/>
            <person name="Borneman A.R."/>
        </authorList>
    </citation>
    <scope>NUCLEOTIDE SEQUENCE [LARGE SCALE GENOMIC DNA]</scope>
    <source>
        <strain evidence="3">cv. Chardonnay</strain>
        <tissue evidence="2">Leaf</tissue>
    </source>
</reference>
<organism evidence="2 3">
    <name type="scientific">Vitis vinifera</name>
    <name type="common">Grape</name>
    <dbReference type="NCBI Taxonomy" id="29760"/>
    <lineage>
        <taxon>Eukaryota</taxon>
        <taxon>Viridiplantae</taxon>
        <taxon>Streptophyta</taxon>
        <taxon>Embryophyta</taxon>
        <taxon>Tracheophyta</taxon>
        <taxon>Spermatophyta</taxon>
        <taxon>Magnoliopsida</taxon>
        <taxon>eudicotyledons</taxon>
        <taxon>Gunneridae</taxon>
        <taxon>Pentapetalae</taxon>
        <taxon>rosids</taxon>
        <taxon>Vitales</taxon>
        <taxon>Vitaceae</taxon>
        <taxon>Viteae</taxon>
        <taxon>Vitis</taxon>
    </lineage>
</organism>
<dbReference type="AlphaFoldDB" id="A0A438IIV4"/>
<comment type="caution">
    <text evidence="2">The sequence shown here is derived from an EMBL/GenBank/DDBJ whole genome shotgun (WGS) entry which is preliminary data.</text>
</comment>
<dbReference type="EMBL" id="QGNW01000106">
    <property type="protein sequence ID" value="RVW96626.1"/>
    <property type="molecule type" value="Genomic_DNA"/>
</dbReference>
<accession>A0A438IIV4</accession>
<name>A0A438IIV4_VITVI</name>
<gene>
    <name evidence="2" type="primary">YTX2_640</name>
    <name evidence="2" type="ORF">CK203_020477</name>
</gene>
<evidence type="ECO:0000313" key="3">
    <source>
        <dbReference type="Proteomes" id="UP000288805"/>
    </source>
</evidence>
<evidence type="ECO:0000313" key="2">
    <source>
        <dbReference type="EMBL" id="RVW96626.1"/>
    </source>
</evidence>
<feature type="domain" description="Reverse transcriptase" evidence="1">
    <location>
        <begin position="1"/>
        <end position="193"/>
    </location>
</feature>
<dbReference type="InterPro" id="IPR000477">
    <property type="entry name" value="RT_dom"/>
</dbReference>
<proteinExistence type="predicted"/>
<dbReference type="Pfam" id="PF00078">
    <property type="entry name" value="RVT_1"/>
    <property type="match status" value="1"/>
</dbReference>
<sequence>MESQNAFVEDRQILDAMLIANEVMDSRLKSNEGGVLCKLDIEKLYDHVNWKLLLAVLRKMGFGERWIKWVGWCISTAKFYVLVNGSPSGFFQSLRGLRQGDPLSPYLFMIVMEVFRCLLRRAISGASYMVGVSRPDDLSKLAAYVVRGLLGFENNLEKNELISVGRVPNIEDLTLELGCKVGGLPSRYLGLPLRASFKSMEVWDGVGERFRRRLAMWKM</sequence>
<dbReference type="SUPFAM" id="SSF56672">
    <property type="entry name" value="DNA/RNA polymerases"/>
    <property type="match status" value="1"/>
</dbReference>
<dbReference type="Proteomes" id="UP000288805">
    <property type="component" value="Unassembled WGS sequence"/>
</dbReference>
<evidence type="ECO:0000259" key="1">
    <source>
        <dbReference type="PROSITE" id="PS50878"/>
    </source>
</evidence>
<protein>
    <submittedName>
        <fullName evidence="2">Transposon TX1 uncharacterized 149 kDa protein</fullName>
    </submittedName>
</protein>
<dbReference type="InterPro" id="IPR043502">
    <property type="entry name" value="DNA/RNA_pol_sf"/>
</dbReference>